<name>A0ACB8UJ80_9APHY</name>
<gene>
    <name evidence="1" type="ORF">BDY19DRAFT_988261</name>
</gene>
<evidence type="ECO:0000313" key="1">
    <source>
        <dbReference type="EMBL" id="KAI0094414.1"/>
    </source>
</evidence>
<evidence type="ECO:0000313" key="2">
    <source>
        <dbReference type="Proteomes" id="UP001055072"/>
    </source>
</evidence>
<protein>
    <submittedName>
        <fullName evidence="1">Uncharacterized protein</fullName>
    </submittedName>
</protein>
<keyword evidence="2" id="KW-1185">Reference proteome</keyword>
<dbReference type="Proteomes" id="UP001055072">
    <property type="component" value="Unassembled WGS sequence"/>
</dbReference>
<reference evidence="1" key="1">
    <citation type="journal article" date="2021" name="Environ. Microbiol.">
        <title>Gene family expansions and transcriptome signatures uncover fungal adaptations to wood decay.</title>
        <authorList>
            <person name="Hage H."/>
            <person name="Miyauchi S."/>
            <person name="Viragh M."/>
            <person name="Drula E."/>
            <person name="Min B."/>
            <person name="Chaduli D."/>
            <person name="Navarro D."/>
            <person name="Favel A."/>
            <person name="Norest M."/>
            <person name="Lesage-Meessen L."/>
            <person name="Balint B."/>
            <person name="Merenyi Z."/>
            <person name="de Eugenio L."/>
            <person name="Morin E."/>
            <person name="Martinez A.T."/>
            <person name="Baldrian P."/>
            <person name="Stursova M."/>
            <person name="Martinez M.J."/>
            <person name="Novotny C."/>
            <person name="Magnuson J.K."/>
            <person name="Spatafora J.W."/>
            <person name="Maurice S."/>
            <person name="Pangilinan J."/>
            <person name="Andreopoulos W."/>
            <person name="LaButti K."/>
            <person name="Hundley H."/>
            <person name="Na H."/>
            <person name="Kuo A."/>
            <person name="Barry K."/>
            <person name="Lipzen A."/>
            <person name="Henrissat B."/>
            <person name="Riley R."/>
            <person name="Ahrendt S."/>
            <person name="Nagy L.G."/>
            <person name="Grigoriev I.V."/>
            <person name="Martin F."/>
            <person name="Rosso M.N."/>
        </authorList>
    </citation>
    <scope>NUCLEOTIDE SEQUENCE</scope>
    <source>
        <strain evidence="1">CBS 384.51</strain>
    </source>
</reference>
<sequence length="437" mass="46372">MSSMGPPRPPVSSTTVTSSPARTAHSLALLTEYTHSLDSLPLDLSRNFADLRELDAVLSSSMTAVTNKVIQLTSLIENHPSKEERLHLLADIADEVSKLKPGADDKIRVACQAADALRGHQSHMTSLLDHIPEPEYGVMAGMLSRKTVYPHVAARSYASSSMAGEGGRRRRTALLGPGTAMDATPNNKRRRVAADDGDLNKSPTKPRGGDTSRARNGNRKKVDRAPSPAESIMSAASHLPTAAIPPQISRQNTGNRGASAASNSKRARGQAANVQADDNRQEFNHPPSSSHPSLPTPYTNGFTKESSATRNGLSEWATGQLEGPGMPVARPFTQPTPPVAAEVDTDGGAAGVDGEADGDDGKTYCFCERGSFGEMIACDDSNCEREWFHLACINLTVAPEGSWICDACLARRANKRTGRGGKRRAGGGRAGARNTST</sequence>
<organism evidence="1 2">
    <name type="scientific">Irpex rosettiformis</name>
    <dbReference type="NCBI Taxonomy" id="378272"/>
    <lineage>
        <taxon>Eukaryota</taxon>
        <taxon>Fungi</taxon>
        <taxon>Dikarya</taxon>
        <taxon>Basidiomycota</taxon>
        <taxon>Agaricomycotina</taxon>
        <taxon>Agaricomycetes</taxon>
        <taxon>Polyporales</taxon>
        <taxon>Irpicaceae</taxon>
        <taxon>Irpex</taxon>
    </lineage>
</organism>
<proteinExistence type="predicted"/>
<comment type="caution">
    <text evidence="1">The sequence shown here is derived from an EMBL/GenBank/DDBJ whole genome shotgun (WGS) entry which is preliminary data.</text>
</comment>
<accession>A0ACB8UJ80</accession>
<dbReference type="EMBL" id="MU274900">
    <property type="protein sequence ID" value="KAI0094414.1"/>
    <property type="molecule type" value="Genomic_DNA"/>
</dbReference>